<reference evidence="2 3" key="1">
    <citation type="submission" date="2023-05" db="EMBL/GenBank/DDBJ databases">
        <title>Lysobacter sp. strain LF1 Genome sequencing and assembly.</title>
        <authorList>
            <person name="Jung Y."/>
        </authorList>
    </citation>
    <scope>NUCLEOTIDE SEQUENCE [LARGE SCALE GENOMIC DNA]</scope>
    <source>
        <strain evidence="2 3">LF1</strain>
    </source>
</reference>
<dbReference type="Proteomes" id="UP001321580">
    <property type="component" value="Unassembled WGS sequence"/>
</dbReference>
<keyword evidence="3" id="KW-1185">Reference proteome</keyword>
<name>A0ABT6XJP8_9GAMM</name>
<evidence type="ECO:0008006" key="4">
    <source>
        <dbReference type="Google" id="ProtNLM"/>
    </source>
</evidence>
<protein>
    <recommendedName>
        <fullName evidence="4">DUF3757 domain-containing protein</fullName>
    </recommendedName>
</protein>
<accession>A0ABT6XJP8</accession>
<keyword evidence="1" id="KW-0732">Signal</keyword>
<gene>
    <name evidence="2" type="ORF">QLQ15_15950</name>
</gene>
<feature type="signal peptide" evidence="1">
    <location>
        <begin position="1"/>
        <end position="21"/>
    </location>
</feature>
<feature type="chain" id="PRO_5047413160" description="DUF3757 domain-containing protein" evidence="1">
    <location>
        <begin position="22"/>
        <end position="166"/>
    </location>
</feature>
<evidence type="ECO:0000313" key="3">
    <source>
        <dbReference type="Proteomes" id="UP001321580"/>
    </source>
</evidence>
<proteinExistence type="predicted"/>
<comment type="caution">
    <text evidence="2">The sequence shown here is derived from an EMBL/GenBank/DDBJ whole genome shotgun (WGS) entry which is preliminary data.</text>
</comment>
<organism evidence="2 3">
    <name type="scientific">Lysobacter stagni</name>
    <dbReference type="NCBI Taxonomy" id="3045172"/>
    <lineage>
        <taxon>Bacteria</taxon>
        <taxon>Pseudomonadati</taxon>
        <taxon>Pseudomonadota</taxon>
        <taxon>Gammaproteobacteria</taxon>
        <taxon>Lysobacterales</taxon>
        <taxon>Lysobacteraceae</taxon>
        <taxon>Lysobacter</taxon>
    </lineage>
</organism>
<evidence type="ECO:0000313" key="2">
    <source>
        <dbReference type="EMBL" id="MDI9240400.1"/>
    </source>
</evidence>
<dbReference type="EMBL" id="JASGBI010000001">
    <property type="protein sequence ID" value="MDI9240400.1"/>
    <property type="molecule type" value="Genomic_DNA"/>
</dbReference>
<dbReference type="RefSeq" id="WP_283213737.1">
    <property type="nucleotide sequence ID" value="NZ_JASGBI010000001.1"/>
</dbReference>
<sequence length="166" mass="17793">MPRIVAVLVVLCLLIPARADAQRVLGYRCDTAADRLVVYYRNADDIGESAHATEGNIEWDTADLIASMADEDHIGELTTVTGTCALAHATYAIRLGPTPGNFNVQGRCGAVITGWAEVSRGNEAVLAHHEMEGDCHDTTTPITTNIVIAKDRPPVVTAVPADVFFH</sequence>
<evidence type="ECO:0000256" key="1">
    <source>
        <dbReference type="SAM" id="SignalP"/>
    </source>
</evidence>